<evidence type="ECO:0000313" key="1">
    <source>
        <dbReference type="EMBL" id="KKL09479.1"/>
    </source>
</evidence>
<accession>A0A0F9AIQ2</accession>
<sequence>HCEKCGINVDKNIAPRRFGKYFCSDEHAETYAKEVEEMRKNMPQQKSSGGCC</sequence>
<evidence type="ECO:0008006" key="2">
    <source>
        <dbReference type="Google" id="ProtNLM"/>
    </source>
</evidence>
<name>A0A0F9AIQ2_9ZZZZ</name>
<feature type="non-terminal residue" evidence="1">
    <location>
        <position position="1"/>
    </location>
</feature>
<proteinExistence type="predicted"/>
<organism evidence="1">
    <name type="scientific">marine sediment metagenome</name>
    <dbReference type="NCBI Taxonomy" id="412755"/>
    <lineage>
        <taxon>unclassified sequences</taxon>
        <taxon>metagenomes</taxon>
        <taxon>ecological metagenomes</taxon>
    </lineage>
</organism>
<gene>
    <name evidence="1" type="ORF">LCGC14_2565470</name>
</gene>
<dbReference type="EMBL" id="LAZR01042465">
    <property type="protein sequence ID" value="KKL09479.1"/>
    <property type="molecule type" value="Genomic_DNA"/>
</dbReference>
<comment type="caution">
    <text evidence="1">The sequence shown here is derived from an EMBL/GenBank/DDBJ whole genome shotgun (WGS) entry which is preliminary data.</text>
</comment>
<dbReference type="AlphaFoldDB" id="A0A0F9AIQ2"/>
<reference evidence="1" key="1">
    <citation type="journal article" date="2015" name="Nature">
        <title>Complex archaea that bridge the gap between prokaryotes and eukaryotes.</title>
        <authorList>
            <person name="Spang A."/>
            <person name="Saw J.H."/>
            <person name="Jorgensen S.L."/>
            <person name="Zaremba-Niedzwiedzka K."/>
            <person name="Martijn J."/>
            <person name="Lind A.E."/>
            <person name="van Eijk R."/>
            <person name="Schleper C."/>
            <person name="Guy L."/>
            <person name="Ettema T.J."/>
        </authorList>
    </citation>
    <scope>NUCLEOTIDE SEQUENCE</scope>
</reference>
<protein>
    <recommendedName>
        <fullName evidence="2">TRASH domain-containing protein</fullName>
    </recommendedName>
</protein>